<dbReference type="InterPro" id="IPR000719">
    <property type="entry name" value="Prot_kinase_dom"/>
</dbReference>
<dbReference type="PANTHER" id="PTHR24359">
    <property type="entry name" value="SERINE/THREONINE-PROTEIN KINASE SBK1"/>
    <property type="match status" value="1"/>
</dbReference>
<dbReference type="InterPro" id="IPR008271">
    <property type="entry name" value="Ser/Thr_kinase_AS"/>
</dbReference>
<dbReference type="RefSeq" id="XP_018184503.1">
    <property type="nucleotide sequence ID" value="XM_018336662.1"/>
</dbReference>
<dbReference type="SUPFAM" id="SSF56112">
    <property type="entry name" value="Protein kinase-like (PK-like)"/>
    <property type="match status" value="1"/>
</dbReference>
<sequence>MEEEDIKRTLRSAAAKRNTSSKRQTRETRSTTAAQKQSGRTTRATARQQGRFVNESKVSKGSSKSSKGSKKTRRAIKTARDPKFDPPVVDTMSTQLEQLLSPRGAAPSLGPAGTGYPPPAPSGGPFSASVPNPFGSGGSLPGAAPATPLPEIFKQALVTRRDSKLFPDPDLYNYYANELTRRDSRSIPGMGGTPSLLYEILASNAESKFTGNWGIGWRPVKTLGEGAQGKVMLWELMRDEKPPLQIVTKDSMLDPFFKDYNSEGHLTKRLNDAGCKNAVKVLEWATVGNTKMRCAYEYADYGTLWDLIKYYTIHRLMIPEAFMWHVFNSLATALCYLAHGRADGSRDPSWEAIIHGDIKPENILLFKPDAQSGTLYPTVKLGDFGHAYTIPNEKVRRFKSAFRHGTPCMSSLPL</sequence>
<evidence type="ECO:0000313" key="4">
    <source>
        <dbReference type="Proteomes" id="UP000076632"/>
    </source>
</evidence>
<dbReference type="GeneID" id="28901799"/>
<dbReference type="Pfam" id="PF00069">
    <property type="entry name" value="Pkinase"/>
    <property type="match status" value="1"/>
</dbReference>
<dbReference type="OrthoDB" id="310217at2759"/>
<dbReference type="PROSITE" id="PS50011">
    <property type="entry name" value="PROTEIN_KINASE_DOM"/>
    <property type="match status" value="1"/>
</dbReference>
<evidence type="ECO:0000256" key="1">
    <source>
        <dbReference type="SAM" id="MobiDB-lite"/>
    </source>
</evidence>
<keyword evidence="3" id="KW-0808">Transferase</keyword>
<feature type="region of interest" description="Disordered" evidence="1">
    <location>
        <begin position="103"/>
        <end position="128"/>
    </location>
</feature>
<dbReference type="EMBL" id="KV407468">
    <property type="protein sequence ID" value="KZF18948.1"/>
    <property type="molecule type" value="Genomic_DNA"/>
</dbReference>
<dbReference type="Gene3D" id="1.10.510.10">
    <property type="entry name" value="Transferase(Phosphotransferase) domain 1"/>
    <property type="match status" value="1"/>
</dbReference>
<protein>
    <submittedName>
        <fullName evidence="3">Kinase-like protein</fullName>
    </submittedName>
</protein>
<dbReference type="AlphaFoldDB" id="A0A164ZCX9"/>
<feature type="compositionally biased region" description="Low complexity" evidence="1">
    <location>
        <begin position="39"/>
        <end position="51"/>
    </location>
</feature>
<evidence type="ECO:0000313" key="3">
    <source>
        <dbReference type="EMBL" id="KZF18948.1"/>
    </source>
</evidence>
<feature type="compositionally biased region" description="Basic residues" evidence="1">
    <location>
        <begin position="67"/>
        <end position="77"/>
    </location>
</feature>
<dbReference type="Proteomes" id="UP000076632">
    <property type="component" value="Unassembled WGS sequence"/>
</dbReference>
<keyword evidence="4" id="KW-1185">Reference proteome</keyword>
<dbReference type="PANTHER" id="PTHR24359:SF1">
    <property type="entry name" value="INHIBITOR OF NUCLEAR FACTOR KAPPA-B KINASE EPSILON SUBUNIT HOMOLOG 1-RELATED"/>
    <property type="match status" value="1"/>
</dbReference>
<dbReference type="GO" id="GO:0004674">
    <property type="term" value="F:protein serine/threonine kinase activity"/>
    <property type="evidence" value="ECO:0007669"/>
    <property type="project" value="TreeGrafter"/>
</dbReference>
<dbReference type="STRING" id="1328760.A0A164ZCX9"/>
<dbReference type="InterPro" id="IPR011009">
    <property type="entry name" value="Kinase-like_dom_sf"/>
</dbReference>
<evidence type="ECO:0000259" key="2">
    <source>
        <dbReference type="PROSITE" id="PS50011"/>
    </source>
</evidence>
<dbReference type="SMART" id="SM00220">
    <property type="entry name" value="S_TKc"/>
    <property type="match status" value="1"/>
</dbReference>
<dbReference type="InParanoid" id="A0A164ZCX9"/>
<dbReference type="GO" id="GO:0005524">
    <property type="term" value="F:ATP binding"/>
    <property type="evidence" value="ECO:0007669"/>
    <property type="project" value="InterPro"/>
</dbReference>
<reference evidence="3 4" key="1">
    <citation type="journal article" date="2016" name="Fungal Biol.">
        <title>The genome of Xylona heveae provides a window into fungal endophytism.</title>
        <authorList>
            <person name="Gazis R."/>
            <person name="Kuo A."/>
            <person name="Riley R."/>
            <person name="LaButti K."/>
            <person name="Lipzen A."/>
            <person name="Lin J."/>
            <person name="Amirebrahimi M."/>
            <person name="Hesse C.N."/>
            <person name="Spatafora J.W."/>
            <person name="Henrissat B."/>
            <person name="Hainaut M."/>
            <person name="Grigoriev I.V."/>
            <person name="Hibbett D.S."/>
        </authorList>
    </citation>
    <scope>NUCLEOTIDE SEQUENCE [LARGE SCALE GENOMIC DNA]</scope>
    <source>
        <strain evidence="3 4">TC161</strain>
    </source>
</reference>
<feature type="domain" description="Protein kinase" evidence="2">
    <location>
        <begin position="217"/>
        <end position="414"/>
    </location>
</feature>
<organism evidence="3 4">
    <name type="scientific">Xylona heveae (strain CBS 132557 / TC161)</name>
    <dbReference type="NCBI Taxonomy" id="1328760"/>
    <lineage>
        <taxon>Eukaryota</taxon>
        <taxon>Fungi</taxon>
        <taxon>Dikarya</taxon>
        <taxon>Ascomycota</taxon>
        <taxon>Pezizomycotina</taxon>
        <taxon>Xylonomycetes</taxon>
        <taxon>Xylonales</taxon>
        <taxon>Xylonaceae</taxon>
        <taxon>Xylona</taxon>
    </lineage>
</organism>
<keyword evidence="3" id="KW-0418">Kinase</keyword>
<dbReference type="PROSITE" id="PS00108">
    <property type="entry name" value="PROTEIN_KINASE_ST"/>
    <property type="match status" value="1"/>
</dbReference>
<accession>A0A164ZCX9</accession>
<proteinExistence type="predicted"/>
<gene>
    <name evidence="3" type="ORF">L228DRAFT_51330</name>
</gene>
<name>A0A164ZCX9_XYLHT</name>
<feature type="region of interest" description="Disordered" evidence="1">
    <location>
        <begin position="1"/>
        <end position="89"/>
    </location>
</feature>